<proteinExistence type="predicted"/>
<comment type="caution">
    <text evidence="1">The sequence shown here is derived from an EMBL/GenBank/DDBJ whole genome shotgun (WGS) entry which is preliminary data.</text>
</comment>
<dbReference type="RefSeq" id="WP_340541275.1">
    <property type="nucleotide sequence ID" value="NZ_JBBLXS010000040.1"/>
</dbReference>
<organism evidence="1 2">
    <name type="scientific">Microcoleus anatoxicus PTRS2</name>
    <dbReference type="NCBI Taxonomy" id="2705321"/>
    <lineage>
        <taxon>Bacteria</taxon>
        <taxon>Bacillati</taxon>
        <taxon>Cyanobacteriota</taxon>
        <taxon>Cyanophyceae</taxon>
        <taxon>Oscillatoriophycideae</taxon>
        <taxon>Oscillatoriales</taxon>
        <taxon>Microcoleaceae</taxon>
        <taxon>Microcoleus</taxon>
        <taxon>Microcoleus anatoxicus</taxon>
    </lineage>
</organism>
<reference evidence="1 2" key="1">
    <citation type="journal article" date="2020" name="Harmful Algae">
        <title>Molecular and morphological characterization of a novel dihydroanatoxin-a producing Microcoleus species (cyanobacteria) from the Russian River, California, USA.</title>
        <authorList>
            <person name="Conklin K.Y."/>
            <person name="Stancheva R."/>
            <person name="Otten T.G."/>
            <person name="Fadness R."/>
            <person name="Boyer G.L."/>
            <person name="Read B."/>
            <person name="Zhang X."/>
            <person name="Sheath R.G."/>
        </authorList>
    </citation>
    <scope>NUCLEOTIDE SEQUENCE [LARGE SCALE GENOMIC DNA]</scope>
    <source>
        <strain evidence="1 2">PTRS2</strain>
    </source>
</reference>
<accession>A0ABU8YIP9</accession>
<dbReference type="EMBL" id="JBBLXS010000040">
    <property type="protein sequence ID" value="MEK0184235.1"/>
    <property type="molecule type" value="Genomic_DNA"/>
</dbReference>
<name>A0ABU8YIP9_9CYAN</name>
<keyword evidence="2" id="KW-1185">Reference proteome</keyword>
<evidence type="ECO:0000313" key="1">
    <source>
        <dbReference type="EMBL" id="MEK0184235.1"/>
    </source>
</evidence>
<gene>
    <name evidence="1" type="ORF">WMG39_05145</name>
</gene>
<evidence type="ECO:0000313" key="2">
    <source>
        <dbReference type="Proteomes" id="UP001384579"/>
    </source>
</evidence>
<dbReference type="Proteomes" id="UP001384579">
    <property type="component" value="Unassembled WGS sequence"/>
</dbReference>
<protein>
    <recommendedName>
        <fullName evidence="3">Secreted protein</fullName>
    </recommendedName>
</protein>
<evidence type="ECO:0008006" key="3">
    <source>
        <dbReference type="Google" id="ProtNLM"/>
    </source>
</evidence>
<sequence>MTFGDEWHNLRKNGWAIEFFLQSLFLLSLFECRFGPRSAHSYKGQSVRLCQQTGLLKRGLLTRARGCLAVTGWFDRSP</sequence>